<dbReference type="EMBL" id="NTFS01000136">
    <property type="protein sequence ID" value="PAX53489.1"/>
    <property type="molecule type" value="Genomic_DNA"/>
</dbReference>
<evidence type="ECO:0000313" key="1">
    <source>
        <dbReference type="EMBL" id="PAX53489.1"/>
    </source>
</evidence>
<dbReference type="RefSeq" id="WP_095722232.1">
    <property type="nucleotide sequence ID" value="NZ_NTFS01000136.1"/>
</dbReference>
<proteinExistence type="predicted"/>
<dbReference type="InterPro" id="IPR025480">
    <property type="entry name" value="DUF4330"/>
</dbReference>
<name>A0A2A2TJA2_9CYAN</name>
<reference evidence="1 2" key="1">
    <citation type="submission" date="2017-08" db="EMBL/GenBank/DDBJ databases">
        <title>Draft genome sequence of filamentous cyanobacterium Calothrix elsteri CCALA 953.</title>
        <authorList>
            <person name="Gagunashvili A.N."/>
            <person name="Elster J."/>
            <person name="Andresson O.S."/>
        </authorList>
    </citation>
    <scope>NUCLEOTIDE SEQUENCE [LARGE SCALE GENOMIC DNA]</scope>
    <source>
        <strain evidence="1 2">CCALA 953</strain>
    </source>
</reference>
<gene>
    <name evidence="1" type="ORF">CK510_13710</name>
</gene>
<comment type="caution">
    <text evidence="1">The sequence shown here is derived from an EMBL/GenBank/DDBJ whole genome shotgun (WGS) entry which is preliminary data.</text>
</comment>
<organism evidence="1 2">
    <name type="scientific">Brunnivagina elsteri CCALA 953</name>
    <dbReference type="NCBI Taxonomy" id="987040"/>
    <lineage>
        <taxon>Bacteria</taxon>
        <taxon>Bacillati</taxon>
        <taxon>Cyanobacteriota</taxon>
        <taxon>Cyanophyceae</taxon>
        <taxon>Nostocales</taxon>
        <taxon>Calotrichaceae</taxon>
        <taxon>Brunnivagina</taxon>
    </lineage>
</organism>
<protein>
    <submittedName>
        <fullName evidence="1">Uncharacterized protein</fullName>
    </submittedName>
</protein>
<dbReference type="OrthoDB" id="516203at2"/>
<dbReference type="Pfam" id="PF14221">
    <property type="entry name" value="DUF4330"/>
    <property type="match status" value="1"/>
</dbReference>
<evidence type="ECO:0000313" key="2">
    <source>
        <dbReference type="Proteomes" id="UP000218238"/>
    </source>
</evidence>
<accession>A0A2A2TJA2</accession>
<keyword evidence="2" id="KW-1185">Reference proteome</keyword>
<dbReference type="AlphaFoldDB" id="A0A2A2TJA2"/>
<dbReference type="Proteomes" id="UP000218238">
    <property type="component" value="Unassembled WGS sequence"/>
</dbReference>
<sequence length="175" mass="18879">MVVLSFKSRIHRRFSYIVGRFLLVFILLLVSVICSSALPVAIAQANPLLQPVEVDVLIQGMGVSKPQVLLEGGLKAGASTSVTLRNQPEGAMNIKSVKQLPIAIAVPQPDGSVKELPDPKNNYKVDLLITLTGKAQVQKQGLFFGKSQLKVGTPTEIEGFSYLSRGSVIDVRVLN</sequence>